<sequence>MAQTRTALITGGTRGLGRAVVERLAAGGYDVVFSGRDEDAGLALEAELRADGQQAVFHRADLREPAAVAELVEQSVKTLGGLTVLCHAAGIYPEQSLATMDLDDWHEVVDTNLTSAFLLVKHAAHHLEASGAGRIVFISSITGPRTGIRGLAHYCASKGGLEGLMRAAAIELAPMVTVNAVAPGTIMTDSLAELYAEPGVMEAVTAIIPAARLGQPADIAATVEFLAGPDSGFITGQSLVVDGGQTIPEVQGAS</sequence>
<feature type="domain" description="Ketoreductase" evidence="3">
    <location>
        <begin position="5"/>
        <end position="189"/>
    </location>
</feature>
<dbReference type="PANTHER" id="PTHR43639:SF1">
    <property type="entry name" value="SHORT-CHAIN DEHYDROGENASE_REDUCTASE FAMILY PROTEIN"/>
    <property type="match status" value="1"/>
</dbReference>
<dbReference type="EMBL" id="BAAAQQ010000011">
    <property type="protein sequence ID" value="GAA2124867.1"/>
    <property type="molecule type" value="Genomic_DNA"/>
</dbReference>
<protein>
    <submittedName>
        <fullName evidence="4">3-oxoacyl-ACP reductase FabG</fullName>
    </submittedName>
</protein>
<organism evidence="4 5">
    <name type="scientific">Nocardioides bigeumensis</name>
    <dbReference type="NCBI Taxonomy" id="433657"/>
    <lineage>
        <taxon>Bacteria</taxon>
        <taxon>Bacillati</taxon>
        <taxon>Actinomycetota</taxon>
        <taxon>Actinomycetes</taxon>
        <taxon>Propionibacteriales</taxon>
        <taxon>Nocardioidaceae</taxon>
        <taxon>Nocardioides</taxon>
    </lineage>
</organism>
<dbReference type="InterPro" id="IPR020904">
    <property type="entry name" value="Sc_DH/Rdtase_CS"/>
</dbReference>
<proteinExistence type="inferred from homology"/>
<reference evidence="4 5" key="1">
    <citation type="journal article" date="2019" name="Int. J. Syst. Evol. Microbiol.">
        <title>The Global Catalogue of Microorganisms (GCM) 10K type strain sequencing project: providing services to taxonomists for standard genome sequencing and annotation.</title>
        <authorList>
            <consortium name="The Broad Institute Genomics Platform"/>
            <consortium name="The Broad Institute Genome Sequencing Center for Infectious Disease"/>
            <person name="Wu L."/>
            <person name="Ma J."/>
        </authorList>
    </citation>
    <scope>NUCLEOTIDE SEQUENCE [LARGE SCALE GENOMIC DNA]</scope>
    <source>
        <strain evidence="4 5">JCM 16021</strain>
    </source>
</reference>
<evidence type="ECO:0000313" key="4">
    <source>
        <dbReference type="EMBL" id="GAA2124867.1"/>
    </source>
</evidence>
<comment type="similarity">
    <text evidence="1">Belongs to the short-chain dehydrogenases/reductases (SDR) family.</text>
</comment>
<dbReference type="SUPFAM" id="SSF51735">
    <property type="entry name" value="NAD(P)-binding Rossmann-fold domains"/>
    <property type="match status" value="1"/>
</dbReference>
<dbReference type="InterPro" id="IPR036291">
    <property type="entry name" value="NAD(P)-bd_dom_sf"/>
</dbReference>
<dbReference type="Pfam" id="PF13561">
    <property type="entry name" value="adh_short_C2"/>
    <property type="match status" value="1"/>
</dbReference>
<name>A0ABN2YEL9_9ACTN</name>
<evidence type="ECO:0000259" key="3">
    <source>
        <dbReference type="SMART" id="SM00822"/>
    </source>
</evidence>
<dbReference type="InterPro" id="IPR002347">
    <property type="entry name" value="SDR_fam"/>
</dbReference>
<dbReference type="Proteomes" id="UP001500575">
    <property type="component" value="Unassembled WGS sequence"/>
</dbReference>
<dbReference type="PRINTS" id="PR00081">
    <property type="entry name" value="GDHRDH"/>
</dbReference>
<comment type="caution">
    <text evidence="4">The sequence shown here is derived from an EMBL/GenBank/DDBJ whole genome shotgun (WGS) entry which is preliminary data.</text>
</comment>
<dbReference type="PROSITE" id="PS00061">
    <property type="entry name" value="ADH_SHORT"/>
    <property type="match status" value="1"/>
</dbReference>
<keyword evidence="2" id="KW-0560">Oxidoreductase</keyword>
<evidence type="ECO:0000256" key="2">
    <source>
        <dbReference type="ARBA" id="ARBA00023002"/>
    </source>
</evidence>
<dbReference type="SMART" id="SM00822">
    <property type="entry name" value="PKS_KR"/>
    <property type="match status" value="1"/>
</dbReference>
<dbReference type="InterPro" id="IPR057326">
    <property type="entry name" value="KR_dom"/>
</dbReference>
<dbReference type="PRINTS" id="PR00080">
    <property type="entry name" value="SDRFAMILY"/>
</dbReference>
<dbReference type="RefSeq" id="WP_344303761.1">
    <property type="nucleotide sequence ID" value="NZ_BAAAQQ010000011.1"/>
</dbReference>
<keyword evidence="5" id="KW-1185">Reference proteome</keyword>
<dbReference type="Gene3D" id="3.40.50.720">
    <property type="entry name" value="NAD(P)-binding Rossmann-like Domain"/>
    <property type="match status" value="1"/>
</dbReference>
<dbReference type="PANTHER" id="PTHR43639">
    <property type="entry name" value="OXIDOREDUCTASE, SHORT-CHAIN DEHYDROGENASE/REDUCTASE FAMILY (AFU_ORTHOLOGUE AFUA_5G02870)"/>
    <property type="match status" value="1"/>
</dbReference>
<gene>
    <name evidence="4" type="primary">fabG_4</name>
    <name evidence="4" type="ORF">GCM10009843_21970</name>
</gene>
<evidence type="ECO:0000256" key="1">
    <source>
        <dbReference type="ARBA" id="ARBA00006484"/>
    </source>
</evidence>
<evidence type="ECO:0000313" key="5">
    <source>
        <dbReference type="Proteomes" id="UP001500575"/>
    </source>
</evidence>
<accession>A0ABN2YEL9</accession>